<dbReference type="Proteomes" id="UP000694005">
    <property type="component" value="Chromosome A02"/>
</dbReference>
<gene>
    <name evidence="2" type="ORF">BRAA02T07193Z</name>
    <name evidence="1" type="ORF">BRAPAZ1V2_A02P27460.2</name>
</gene>
<dbReference type="EMBL" id="LS974618">
    <property type="protein sequence ID" value="CAG7893794.1"/>
    <property type="molecule type" value="Genomic_DNA"/>
</dbReference>
<dbReference type="Gramene" id="A02p27460.2_BraZ1">
    <property type="protein sequence ID" value="A02p27460.2_BraZ1.CDS"/>
    <property type="gene ID" value="A02g27460.2_BraZ1"/>
</dbReference>
<proteinExistence type="predicted"/>
<dbReference type="AlphaFoldDB" id="A0A3P6AYE4"/>
<dbReference type="EMBL" id="LR031573">
    <property type="protein sequence ID" value="VDC89181.1"/>
    <property type="molecule type" value="Genomic_DNA"/>
</dbReference>
<evidence type="ECO:0000313" key="2">
    <source>
        <dbReference type="EMBL" id="VDC89181.1"/>
    </source>
</evidence>
<evidence type="ECO:0000313" key="1">
    <source>
        <dbReference type="EMBL" id="CAG7893794.1"/>
    </source>
</evidence>
<name>A0A3P6AYE4_BRACM</name>
<sequence>MMCSVSHSFGFYGLKSYTETSRPPTSCSTRWRFLSDFVLVKYGPMKQTYMIRYVCVIWTCKAAVVYKVYSIAAWMLAEFQESRLVKEIGNLQVGSQEITYRATERPSGGMGYV</sequence>
<accession>A0A3P6AYE4</accession>
<organism evidence="2">
    <name type="scientific">Brassica campestris</name>
    <name type="common">Field mustard</name>
    <dbReference type="NCBI Taxonomy" id="3711"/>
    <lineage>
        <taxon>Eukaryota</taxon>
        <taxon>Viridiplantae</taxon>
        <taxon>Streptophyta</taxon>
        <taxon>Embryophyta</taxon>
        <taxon>Tracheophyta</taxon>
        <taxon>Spermatophyta</taxon>
        <taxon>Magnoliopsida</taxon>
        <taxon>eudicotyledons</taxon>
        <taxon>Gunneridae</taxon>
        <taxon>Pentapetalae</taxon>
        <taxon>rosids</taxon>
        <taxon>malvids</taxon>
        <taxon>Brassicales</taxon>
        <taxon>Brassicaceae</taxon>
        <taxon>Brassiceae</taxon>
        <taxon>Brassica</taxon>
    </lineage>
</organism>
<protein>
    <submittedName>
        <fullName evidence="1">Uncharacterized protein</fullName>
    </submittedName>
</protein>
<reference evidence="2" key="1">
    <citation type="submission" date="2018-11" db="EMBL/GenBank/DDBJ databases">
        <authorList>
            <consortium name="Genoscope - CEA"/>
            <person name="William W."/>
        </authorList>
    </citation>
    <scope>NUCLEOTIDE SEQUENCE</scope>
</reference>